<comment type="similarity">
    <text evidence="1 8">Belongs to the cytidylate kinase family. Type 1 subfamily.</text>
</comment>
<name>A0AAU9D8E7_9LACO</name>
<dbReference type="CDD" id="cd02020">
    <property type="entry name" value="CMPK"/>
    <property type="match status" value="1"/>
</dbReference>
<evidence type="ECO:0000256" key="7">
    <source>
        <dbReference type="ARBA" id="ARBA00048478"/>
    </source>
</evidence>
<proteinExistence type="inferred from homology"/>
<dbReference type="GO" id="GO:0015949">
    <property type="term" value="P:nucleobase-containing small molecule interconversion"/>
    <property type="evidence" value="ECO:0007669"/>
    <property type="project" value="TreeGrafter"/>
</dbReference>
<keyword evidence="4 8" id="KW-0418">Kinase</keyword>
<protein>
    <recommendedName>
        <fullName evidence="8">Cytidylate kinase</fullName>
        <shortName evidence="8">CK</shortName>
        <ecNumber evidence="8">2.7.4.25</ecNumber>
    </recommendedName>
    <alternativeName>
        <fullName evidence="8">Cytidine monophosphate kinase</fullName>
        <shortName evidence="8">CMP kinase</shortName>
    </alternativeName>
</protein>
<keyword evidence="11" id="KW-1185">Reference proteome</keyword>
<dbReference type="RefSeq" id="WP_317636532.1">
    <property type="nucleotide sequence ID" value="NZ_AP026802.1"/>
</dbReference>
<comment type="subcellular location">
    <subcellularLocation>
        <location evidence="8">Cytoplasm</location>
    </subcellularLocation>
</comment>
<dbReference type="EMBL" id="AP026802">
    <property type="protein sequence ID" value="BDR58661.1"/>
    <property type="molecule type" value="Genomic_DNA"/>
</dbReference>
<dbReference type="InterPro" id="IPR027417">
    <property type="entry name" value="P-loop_NTPase"/>
</dbReference>
<evidence type="ECO:0000256" key="2">
    <source>
        <dbReference type="ARBA" id="ARBA00022679"/>
    </source>
</evidence>
<sequence>MIQIAIDGPASSGKSTVAKIIAEKLNFLYVDTGAMYRALTYYCLEKKINLNDEESVMKLLNQMNYEVKVVEEKLHYFVDQQDVSEQIRKPDVAKNVSKVASYPKIRKYLTELQQEIARKNNVVMDGRDIGTVVLPQANFKFFLTATPEVRANRRFKENQNKGISSDLSEIIQAIKKRDEIDSHRKIAPLIPANDAILVDSSNMTIEQVVTNLINRIQG</sequence>
<dbReference type="PANTHER" id="PTHR21299">
    <property type="entry name" value="CYTIDYLATE KINASE/PANTOATE-BETA-ALANINE LIGASE"/>
    <property type="match status" value="1"/>
</dbReference>
<feature type="domain" description="Cytidylate kinase" evidence="9">
    <location>
        <begin position="4"/>
        <end position="217"/>
    </location>
</feature>
<feature type="binding site" evidence="8">
    <location>
        <begin position="8"/>
        <end position="16"/>
    </location>
    <ligand>
        <name>ATP</name>
        <dbReference type="ChEBI" id="CHEBI:30616"/>
    </ligand>
</feature>
<evidence type="ECO:0000256" key="1">
    <source>
        <dbReference type="ARBA" id="ARBA00009427"/>
    </source>
</evidence>
<dbReference type="InterPro" id="IPR011994">
    <property type="entry name" value="Cytidylate_kinase_dom"/>
</dbReference>
<dbReference type="Pfam" id="PF02224">
    <property type="entry name" value="Cytidylate_kin"/>
    <property type="match status" value="1"/>
</dbReference>
<evidence type="ECO:0000313" key="10">
    <source>
        <dbReference type="EMBL" id="BDR58661.1"/>
    </source>
</evidence>
<comment type="catalytic activity">
    <reaction evidence="6 8">
        <text>dCMP + ATP = dCDP + ADP</text>
        <dbReference type="Rhea" id="RHEA:25094"/>
        <dbReference type="ChEBI" id="CHEBI:30616"/>
        <dbReference type="ChEBI" id="CHEBI:57566"/>
        <dbReference type="ChEBI" id="CHEBI:58593"/>
        <dbReference type="ChEBI" id="CHEBI:456216"/>
        <dbReference type="EC" id="2.7.4.25"/>
    </reaction>
</comment>
<evidence type="ECO:0000256" key="8">
    <source>
        <dbReference type="HAMAP-Rule" id="MF_00238"/>
    </source>
</evidence>
<evidence type="ECO:0000256" key="5">
    <source>
        <dbReference type="ARBA" id="ARBA00022840"/>
    </source>
</evidence>
<keyword evidence="5 8" id="KW-0067">ATP-binding</keyword>
<evidence type="ECO:0000313" key="11">
    <source>
        <dbReference type="Proteomes" id="UP001321861"/>
    </source>
</evidence>
<reference evidence="10 11" key="1">
    <citation type="journal article" date="2023" name="Microbiol. Spectr.">
        <title>Symbiosis of Carpenter Bees with Uncharacterized Lactic Acid Bacteria Showing NAD Auxotrophy.</title>
        <authorList>
            <person name="Kawasaki S."/>
            <person name="Ozawa K."/>
            <person name="Mori T."/>
            <person name="Yamamoto A."/>
            <person name="Ito M."/>
            <person name="Ohkuma M."/>
            <person name="Sakamoto M."/>
            <person name="Matsutani M."/>
        </authorList>
    </citation>
    <scope>NUCLEOTIDE SEQUENCE [LARGE SCALE GENOMIC DNA]</scope>
    <source>
        <strain evidence="10 11">XA3</strain>
    </source>
</reference>
<evidence type="ECO:0000256" key="4">
    <source>
        <dbReference type="ARBA" id="ARBA00022777"/>
    </source>
</evidence>
<evidence type="ECO:0000256" key="6">
    <source>
        <dbReference type="ARBA" id="ARBA00047615"/>
    </source>
</evidence>
<dbReference type="KEGG" id="xap:XA3_11020"/>
<dbReference type="Proteomes" id="UP001321861">
    <property type="component" value="Chromosome"/>
</dbReference>
<keyword evidence="8" id="KW-0963">Cytoplasm</keyword>
<evidence type="ECO:0000259" key="9">
    <source>
        <dbReference type="Pfam" id="PF02224"/>
    </source>
</evidence>
<dbReference type="EC" id="2.7.4.25" evidence="8"/>
<evidence type="ECO:0000256" key="3">
    <source>
        <dbReference type="ARBA" id="ARBA00022741"/>
    </source>
</evidence>
<dbReference type="GO" id="GO:0005829">
    <property type="term" value="C:cytosol"/>
    <property type="evidence" value="ECO:0007669"/>
    <property type="project" value="TreeGrafter"/>
</dbReference>
<dbReference type="SUPFAM" id="SSF52540">
    <property type="entry name" value="P-loop containing nucleoside triphosphate hydrolases"/>
    <property type="match status" value="1"/>
</dbReference>
<keyword evidence="3 8" id="KW-0547">Nucleotide-binding</keyword>
<dbReference type="Gene3D" id="3.40.50.300">
    <property type="entry name" value="P-loop containing nucleotide triphosphate hydrolases"/>
    <property type="match status" value="1"/>
</dbReference>
<comment type="catalytic activity">
    <reaction evidence="7 8">
        <text>CMP + ATP = CDP + ADP</text>
        <dbReference type="Rhea" id="RHEA:11600"/>
        <dbReference type="ChEBI" id="CHEBI:30616"/>
        <dbReference type="ChEBI" id="CHEBI:58069"/>
        <dbReference type="ChEBI" id="CHEBI:60377"/>
        <dbReference type="ChEBI" id="CHEBI:456216"/>
        <dbReference type="EC" id="2.7.4.25"/>
    </reaction>
</comment>
<dbReference type="InterPro" id="IPR003136">
    <property type="entry name" value="Cytidylate_kin"/>
</dbReference>
<dbReference type="GO" id="GO:0036431">
    <property type="term" value="F:dCMP kinase activity"/>
    <property type="evidence" value="ECO:0007669"/>
    <property type="project" value="InterPro"/>
</dbReference>
<gene>
    <name evidence="8 10" type="primary">cmk</name>
    <name evidence="10" type="ORF">XA3_11020</name>
</gene>
<dbReference type="PANTHER" id="PTHR21299:SF2">
    <property type="entry name" value="CYTIDYLATE KINASE"/>
    <property type="match status" value="1"/>
</dbReference>
<dbReference type="GO" id="GO:0006220">
    <property type="term" value="P:pyrimidine nucleotide metabolic process"/>
    <property type="evidence" value="ECO:0007669"/>
    <property type="project" value="UniProtKB-UniRule"/>
</dbReference>
<dbReference type="HAMAP" id="MF_00238">
    <property type="entry name" value="Cytidyl_kinase_type1"/>
    <property type="match status" value="1"/>
</dbReference>
<organism evidence="10 11">
    <name type="scientific">Xylocopilactobacillus apicola</name>
    <dbReference type="NCBI Taxonomy" id="2932184"/>
    <lineage>
        <taxon>Bacteria</taxon>
        <taxon>Bacillati</taxon>
        <taxon>Bacillota</taxon>
        <taxon>Bacilli</taxon>
        <taxon>Lactobacillales</taxon>
        <taxon>Lactobacillaceae</taxon>
        <taxon>Xylocopilactobacillus</taxon>
    </lineage>
</organism>
<keyword evidence="2 8" id="KW-0808">Transferase</keyword>
<accession>A0AAU9D8E7</accession>
<dbReference type="AlphaFoldDB" id="A0AAU9D8E7"/>
<dbReference type="GO" id="GO:0005524">
    <property type="term" value="F:ATP binding"/>
    <property type="evidence" value="ECO:0007669"/>
    <property type="project" value="UniProtKB-UniRule"/>
</dbReference>
<dbReference type="NCBIfam" id="TIGR00017">
    <property type="entry name" value="cmk"/>
    <property type="match status" value="1"/>
</dbReference>